<keyword evidence="8" id="KW-0131">Cell cycle</keyword>
<keyword evidence="13" id="KW-1185">Reference proteome</keyword>
<dbReference type="GO" id="GO:0000775">
    <property type="term" value="C:chromosome, centromeric region"/>
    <property type="evidence" value="ECO:0007669"/>
    <property type="project" value="UniProtKB-SubCell"/>
</dbReference>
<organism evidence="12 13">
    <name type="scientific">Amanita thiersii Skay4041</name>
    <dbReference type="NCBI Taxonomy" id="703135"/>
    <lineage>
        <taxon>Eukaryota</taxon>
        <taxon>Fungi</taxon>
        <taxon>Dikarya</taxon>
        <taxon>Basidiomycota</taxon>
        <taxon>Agaricomycotina</taxon>
        <taxon>Agaricomycetes</taxon>
        <taxon>Agaricomycetidae</taxon>
        <taxon>Agaricales</taxon>
        <taxon>Pluteineae</taxon>
        <taxon>Amanitaceae</taxon>
        <taxon>Amanita</taxon>
    </lineage>
</organism>
<dbReference type="Proteomes" id="UP000242287">
    <property type="component" value="Unassembled WGS sequence"/>
</dbReference>
<keyword evidence="4" id="KW-0158">Chromosome</keyword>
<dbReference type="Pfam" id="PF10444">
    <property type="entry name" value="Nbl1_Borealin_N"/>
    <property type="match status" value="1"/>
</dbReference>
<evidence type="ECO:0000256" key="9">
    <source>
        <dbReference type="ARBA" id="ARBA00023328"/>
    </source>
</evidence>
<evidence type="ECO:0000313" key="13">
    <source>
        <dbReference type="Proteomes" id="UP000242287"/>
    </source>
</evidence>
<dbReference type="OrthoDB" id="2392550at2759"/>
<evidence type="ECO:0000256" key="3">
    <source>
        <dbReference type="ARBA" id="ARBA00009914"/>
    </source>
</evidence>
<proteinExistence type="inferred from homology"/>
<feature type="compositionally biased region" description="Basic and acidic residues" evidence="10">
    <location>
        <begin position="125"/>
        <end position="134"/>
    </location>
</feature>
<feature type="region of interest" description="Disordered" evidence="10">
    <location>
        <begin position="100"/>
        <end position="248"/>
    </location>
</feature>
<gene>
    <name evidence="12" type="ORF">AMATHDRAFT_72982</name>
</gene>
<dbReference type="GO" id="GO:0032133">
    <property type="term" value="C:chromosome passenger complex"/>
    <property type="evidence" value="ECO:0007669"/>
    <property type="project" value="TreeGrafter"/>
</dbReference>
<keyword evidence="6" id="KW-0498">Mitosis</keyword>
<accession>A0A2A9P0N6</accession>
<evidence type="ECO:0000256" key="4">
    <source>
        <dbReference type="ARBA" id="ARBA00022454"/>
    </source>
</evidence>
<dbReference type="InterPro" id="IPR018851">
    <property type="entry name" value="Borealin_N"/>
</dbReference>
<dbReference type="GO" id="GO:0000070">
    <property type="term" value="P:mitotic sister chromatid segregation"/>
    <property type="evidence" value="ECO:0007669"/>
    <property type="project" value="TreeGrafter"/>
</dbReference>
<comment type="subcellular location">
    <subcellularLocation>
        <location evidence="2">Chromosome</location>
        <location evidence="2">Centromere</location>
    </subcellularLocation>
    <subcellularLocation>
        <location evidence="1">Nucleus</location>
    </subcellularLocation>
</comment>
<evidence type="ECO:0000256" key="5">
    <source>
        <dbReference type="ARBA" id="ARBA00022618"/>
    </source>
</evidence>
<reference evidence="12 13" key="1">
    <citation type="submission" date="2014-02" db="EMBL/GenBank/DDBJ databases">
        <title>Transposable element dynamics among asymbiotic and ectomycorrhizal Amanita fungi.</title>
        <authorList>
            <consortium name="DOE Joint Genome Institute"/>
            <person name="Hess J."/>
            <person name="Skrede I."/>
            <person name="Wolfe B."/>
            <person name="LaButti K."/>
            <person name="Ohm R.A."/>
            <person name="Grigoriev I.V."/>
            <person name="Pringle A."/>
        </authorList>
    </citation>
    <scope>NUCLEOTIDE SEQUENCE [LARGE SCALE GENOMIC DNA]</scope>
    <source>
        <strain evidence="12 13">SKay4041</strain>
    </source>
</reference>
<dbReference type="GO" id="GO:0051233">
    <property type="term" value="C:spindle midzone"/>
    <property type="evidence" value="ECO:0007669"/>
    <property type="project" value="TreeGrafter"/>
</dbReference>
<sequence>MPPPHPRRVYSLQEKQHLLANLDLEVAHRTRQFETWLADQLENFNIHQQGQISRIPKQVRSMTMRDFGAKYNGNVQEALRGVQRERMAAAGMDENFAEIDKSERKRKWAASQEVDNDPSGSRTSPRKDPVEPKAAKNARVMPTPSPKKKPVPSLGPGNPHRSRLLTTSKATATSRSMSRIPPSPSPQKSRPPFVTGGTRPPSRSTSPTKHPAPKAPGSRVPSSSTFNPALPPKTPSYPTTSHRFSQPPGVMRLPRKDESMLSVNGSPLANPYQFGLGWFNRTGISENAISQLTKSDTIGEHQKLKRTASNIIVRRDTSILNGASVLHSRAQSQLGFYPPSGATSVAHSREQSQVIHAFPQKPPSYSSQFPQHPEDQTPIDVPATLEPVPTHTASFSALVAIPTIDGHLLEFDPLQTSPRALEALEGISDSAKKQARLEMGRLVQAAVDKWKIS</sequence>
<evidence type="ECO:0000256" key="6">
    <source>
        <dbReference type="ARBA" id="ARBA00022776"/>
    </source>
</evidence>
<dbReference type="GO" id="GO:0051301">
    <property type="term" value="P:cell division"/>
    <property type="evidence" value="ECO:0007669"/>
    <property type="project" value="UniProtKB-KW"/>
</dbReference>
<evidence type="ECO:0000259" key="11">
    <source>
        <dbReference type="Pfam" id="PF10444"/>
    </source>
</evidence>
<protein>
    <recommendedName>
        <fullName evidence="11">Borealin N-terminal domain-containing protein</fullName>
    </recommendedName>
</protein>
<keyword evidence="5" id="KW-0132">Cell division</keyword>
<dbReference type="GO" id="GO:0005634">
    <property type="term" value="C:nucleus"/>
    <property type="evidence" value="ECO:0007669"/>
    <property type="project" value="UniProtKB-SubCell"/>
</dbReference>
<dbReference type="PANTHER" id="PTHR16040">
    <property type="entry name" value="AUSTRALIN, ISOFORM A-RELATED"/>
    <property type="match status" value="1"/>
</dbReference>
<evidence type="ECO:0000313" key="12">
    <source>
        <dbReference type="EMBL" id="PFH53962.1"/>
    </source>
</evidence>
<name>A0A2A9P0N6_9AGAR</name>
<evidence type="ECO:0000256" key="7">
    <source>
        <dbReference type="ARBA" id="ARBA00023242"/>
    </source>
</evidence>
<feature type="compositionally biased region" description="Polar residues" evidence="10">
    <location>
        <begin position="164"/>
        <end position="173"/>
    </location>
</feature>
<evidence type="ECO:0000256" key="8">
    <source>
        <dbReference type="ARBA" id="ARBA00023306"/>
    </source>
</evidence>
<dbReference type="PANTHER" id="PTHR16040:SF7">
    <property type="entry name" value="AUSTRALIN, ISOFORM A-RELATED"/>
    <property type="match status" value="1"/>
</dbReference>
<keyword evidence="9" id="KW-0137">Centromere</keyword>
<dbReference type="InterPro" id="IPR018867">
    <property type="entry name" value="Cell_div_borealin"/>
</dbReference>
<dbReference type="AlphaFoldDB" id="A0A2A9P0N6"/>
<feature type="compositionally biased region" description="Low complexity" evidence="10">
    <location>
        <begin position="174"/>
        <end position="192"/>
    </location>
</feature>
<evidence type="ECO:0000256" key="10">
    <source>
        <dbReference type="SAM" id="MobiDB-lite"/>
    </source>
</evidence>
<dbReference type="EMBL" id="KZ301971">
    <property type="protein sequence ID" value="PFH53962.1"/>
    <property type="molecule type" value="Genomic_DNA"/>
</dbReference>
<evidence type="ECO:0000256" key="1">
    <source>
        <dbReference type="ARBA" id="ARBA00004123"/>
    </source>
</evidence>
<comment type="similarity">
    <text evidence="3">Belongs to the borealin family.</text>
</comment>
<evidence type="ECO:0000256" key="2">
    <source>
        <dbReference type="ARBA" id="ARBA00004584"/>
    </source>
</evidence>
<feature type="domain" description="Borealin N-terminal" evidence="11">
    <location>
        <begin position="14"/>
        <end position="70"/>
    </location>
</feature>
<dbReference type="STRING" id="703135.A0A2A9P0N6"/>
<keyword evidence="7" id="KW-0539">Nucleus</keyword>